<sequence length="60" mass="6650">MTLAEDTGRGNILLQPESRRDRFQSGQGGLLRRLQTTPMDAFGSARRGNKPEGEPIDHDV</sequence>
<feature type="compositionally biased region" description="Basic and acidic residues" evidence="1">
    <location>
        <begin position="49"/>
        <end position="60"/>
    </location>
</feature>
<evidence type="ECO:0008006" key="4">
    <source>
        <dbReference type="Google" id="ProtNLM"/>
    </source>
</evidence>
<dbReference type="Proteomes" id="UP001549076">
    <property type="component" value="Unassembled WGS sequence"/>
</dbReference>
<proteinExistence type="predicted"/>
<organism evidence="2 3">
    <name type="scientific">Aquamicrobium terrae</name>
    <dbReference type="NCBI Taxonomy" id="1324945"/>
    <lineage>
        <taxon>Bacteria</taxon>
        <taxon>Pseudomonadati</taxon>
        <taxon>Pseudomonadota</taxon>
        <taxon>Alphaproteobacteria</taxon>
        <taxon>Hyphomicrobiales</taxon>
        <taxon>Phyllobacteriaceae</taxon>
        <taxon>Aquamicrobium</taxon>
    </lineage>
</organism>
<dbReference type="RefSeq" id="WP_354194713.1">
    <property type="nucleotide sequence ID" value="NZ_JBEPML010000006.1"/>
</dbReference>
<dbReference type="EMBL" id="JBEPML010000006">
    <property type="protein sequence ID" value="MET3792068.1"/>
    <property type="molecule type" value="Genomic_DNA"/>
</dbReference>
<accession>A0ABV2N2G4</accession>
<feature type="region of interest" description="Disordered" evidence="1">
    <location>
        <begin position="1"/>
        <end position="60"/>
    </location>
</feature>
<name>A0ABV2N2G4_9HYPH</name>
<gene>
    <name evidence="2" type="ORF">ABID37_002278</name>
</gene>
<reference evidence="2 3" key="1">
    <citation type="submission" date="2024-06" db="EMBL/GenBank/DDBJ databases">
        <title>Genomic Encyclopedia of Type Strains, Phase IV (KMG-IV): sequencing the most valuable type-strain genomes for metagenomic binning, comparative biology and taxonomic classification.</title>
        <authorList>
            <person name="Goeker M."/>
        </authorList>
    </citation>
    <scope>NUCLEOTIDE SEQUENCE [LARGE SCALE GENOMIC DNA]</scope>
    <source>
        <strain evidence="2 3">DSM 27865</strain>
    </source>
</reference>
<keyword evidence="3" id="KW-1185">Reference proteome</keyword>
<evidence type="ECO:0000313" key="3">
    <source>
        <dbReference type="Proteomes" id="UP001549076"/>
    </source>
</evidence>
<evidence type="ECO:0000313" key="2">
    <source>
        <dbReference type="EMBL" id="MET3792068.1"/>
    </source>
</evidence>
<protein>
    <recommendedName>
        <fullName evidence="4">AbrB/MazE/SpoVT family DNA-binding domain-containing protein</fullName>
    </recommendedName>
</protein>
<comment type="caution">
    <text evidence="2">The sequence shown here is derived from an EMBL/GenBank/DDBJ whole genome shotgun (WGS) entry which is preliminary data.</text>
</comment>
<evidence type="ECO:0000256" key="1">
    <source>
        <dbReference type="SAM" id="MobiDB-lite"/>
    </source>
</evidence>